<keyword evidence="3" id="KW-1185">Reference proteome</keyword>
<reference evidence="2 3" key="1">
    <citation type="submission" date="2018-11" db="EMBL/GenBank/DDBJ databases">
        <authorList>
            <consortium name="Pathogen Informatics"/>
        </authorList>
    </citation>
    <scope>NUCLEOTIDE SEQUENCE [LARGE SCALE GENOMIC DNA]</scope>
</reference>
<feature type="transmembrane region" description="Helical" evidence="1">
    <location>
        <begin position="32"/>
        <end position="51"/>
    </location>
</feature>
<dbReference type="EMBL" id="UYYB01107725">
    <property type="protein sequence ID" value="VDM80205.1"/>
    <property type="molecule type" value="Genomic_DNA"/>
</dbReference>
<dbReference type="Proteomes" id="UP000270094">
    <property type="component" value="Unassembled WGS sequence"/>
</dbReference>
<keyword evidence="1" id="KW-1133">Transmembrane helix</keyword>
<evidence type="ECO:0000313" key="2">
    <source>
        <dbReference type="EMBL" id="VDM80205.1"/>
    </source>
</evidence>
<dbReference type="OrthoDB" id="3936150at2759"/>
<keyword evidence="1" id="KW-0812">Transmembrane</keyword>
<evidence type="ECO:0000256" key="1">
    <source>
        <dbReference type="SAM" id="Phobius"/>
    </source>
</evidence>
<name>A0A3P7LBT4_STRVU</name>
<protein>
    <submittedName>
        <fullName evidence="2">Uncharacterized protein</fullName>
    </submittedName>
</protein>
<dbReference type="AlphaFoldDB" id="A0A3P7LBT4"/>
<sequence length="110" mass="12354">MATNNSEAEEQKLCEPFEEEKQVRNLDEFITLGWYCTVVLFAAEFMTLTSLSNMVYMVYAGISPTVTGCGSVIFNSSTEACESLSYLREASNCDPIIEYQFKSVNVEDDD</sequence>
<accession>A0A3P7LBT4</accession>
<keyword evidence="1" id="KW-0472">Membrane</keyword>
<gene>
    <name evidence="2" type="ORF">SVUK_LOCUS15203</name>
</gene>
<proteinExistence type="predicted"/>
<evidence type="ECO:0000313" key="3">
    <source>
        <dbReference type="Proteomes" id="UP000270094"/>
    </source>
</evidence>
<organism evidence="2 3">
    <name type="scientific">Strongylus vulgaris</name>
    <name type="common">Blood worm</name>
    <dbReference type="NCBI Taxonomy" id="40348"/>
    <lineage>
        <taxon>Eukaryota</taxon>
        <taxon>Metazoa</taxon>
        <taxon>Ecdysozoa</taxon>
        <taxon>Nematoda</taxon>
        <taxon>Chromadorea</taxon>
        <taxon>Rhabditida</taxon>
        <taxon>Rhabditina</taxon>
        <taxon>Rhabditomorpha</taxon>
        <taxon>Strongyloidea</taxon>
        <taxon>Strongylidae</taxon>
        <taxon>Strongylus</taxon>
    </lineage>
</organism>